<sequence>MRARSLKRRCPVFAPWRAGPKDSISPRAQGLASRDQAPGPYLQASAPTCGLRSAGLRLERSAPCAPAAPGLCPASPSDSPGSWTPPSHASQSALRVPALARAAANERARHGPPPPGGRGKAGRGQSPASRGRRSRGPGGGTAKAGMEEPGCDRGGEEPQPSWAATGDSPPPNATVLCVTKGPTSTMLGPERNARDPRLPQTILESVTPQSK</sequence>
<dbReference type="EMBL" id="OX596117">
    <property type="protein sequence ID" value="CAN0485696.1"/>
    <property type="molecule type" value="Genomic_DNA"/>
</dbReference>
<protein>
    <submittedName>
        <fullName evidence="1">Uncharacterized protein</fullName>
    </submittedName>
</protein>
<reference evidence="1" key="2">
    <citation type="submission" date="2025-03" db="EMBL/GenBank/DDBJ databases">
        <authorList>
            <consortium name="ELIXIR-Norway"/>
            <consortium name="Elixir Norway"/>
        </authorList>
    </citation>
    <scope>NUCLEOTIDE SEQUENCE</scope>
</reference>
<evidence type="ECO:0000313" key="2">
    <source>
        <dbReference type="Proteomes" id="UP001162501"/>
    </source>
</evidence>
<gene>
    <name evidence="1" type="ORF">MRATA1EN22A_LOCUS21253</name>
</gene>
<reference evidence="1" key="1">
    <citation type="submission" date="2023-05" db="EMBL/GenBank/DDBJ databases">
        <authorList>
            <consortium name="ELIXIR-Norway"/>
        </authorList>
    </citation>
    <scope>NUCLEOTIDE SEQUENCE</scope>
</reference>
<proteinExistence type="predicted"/>
<dbReference type="Proteomes" id="UP001162501">
    <property type="component" value="Chromosome 33"/>
</dbReference>
<name>A0AC59ZPY9_RANTA</name>
<organism evidence="1 2">
    <name type="scientific">Rangifer tarandus platyrhynchus</name>
    <name type="common">Svalbard reindeer</name>
    <dbReference type="NCBI Taxonomy" id="3082113"/>
    <lineage>
        <taxon>Eukaryota</taxon>
        <taxon>Metazoa</taxon>
        <taxon>Chordata</taxon>
        <taxon>Craniata</taxon>
        <taxon>Vertebrata</taxon>
        <taxon>Euteleostomi</taxon>
        <taxon>Mammalia</taxon>
        <taxon>Eutheria</taxon>
        <taxon>Laurasiatheria</taxon>
        <taxon>Artiodactyla</taxon>
        <taxon>Ruminantia</taxon>
        <taxon>Pecora</taxon>
        <taxon>Cervidae</taxon>
        <taxon>Odocoileinae</taxon>
        <taxon>Rangifer</taxon>
    </lineage>
</organism>
<accession>A0AC59ZPY9</accession>
<evidence type="ECO:0000313" key="1">
    <source>
        <dbReference type="EMBL" id="CAN0485696.1"/>
    </source>
</evidence>